<dbReference type="Proteomes" id="UP000003019">
    <property type="component" value="Unassembled WGS sequence"/>
</dbReference>
<dbReference type="InterPro" id="IPR013762">
    <property type="entry name" value="Integrase-like_cat_sf"/>
</dbReference>
<dbReference type="GO" id="GO:0050193">
    <property type="term" value="F:phosphoketolase activity"/>
    <property type="evidence" value="ECO:0007669"/>
    <property type="project" value="UniProtKB-EC"/>
</dbReference>
<comment type="similarity">
    <text evidence="1">Belongs to the 'phage' integrase family.</text>
</comment>
<proteinExistence type="inferred from homology"/>
<dbReference type="EMBL" id="AGAY01000022">
    <property type="protein sequence ID" value="EGY53099.1"/>
    <property type="molecule type" value="Genomic_DNA"/>
</dbReference>
<dbReference type="Pfam" id="PF00589">
    <property type="entry name" value="Phage_integrase"/>
    <property type="match status" value="1"/>
</dbReference>
<keyword evidence="4" id="KW-0233">DNA recombination</keyword>
<dbReference type="Gene3D" id="1.10.443.10">
    <property type="entry name" value="Intergrase catalytic core"/>
    <property type="match status" value="1"/>
</dbReference>
<dbReference type="GO" id="GO:0003677">
    <property type="term" value="F:DNA binding"/>
    <property type="evidence" value="ECO:0007669"/>
    <property type="project" value="UniProtKB-UniRule"/>
</dbReference>
<evidence type="ECO:0000313" key="9">
    <source>
        <dbReference type="Proteomes" id="UP000003019"/>
    </source>
</evidence>
<evidence type="ECO:0000259" key="7">
    <source>
        <dbReference type="PROSITE" id="PS51900"/>
    </source>
</evidence>
<dbReference type="EC" id="4.1.2.22" evidence="8"/>
<sequence length="345" mass="40810">MSSQKIIRVYRREGRRGWYYSFTAPDGKRIRQYAQTEDEQQAKELAAKHYNKLFEIQRLGVRQEYSWAETVVEWLKENPKKQQDYNTLLFLRWLDNHLGRLNISEIDRVVLRNVRDAKMAEGVKPRTVNAYLQQIRIVLRAACDWGWLDKVPKFNMLEEPKRRERWLTAEEKERLFEELPDHLIPIVRFALATGLRMSNVTQLQWRQIDLARRTAWIHADNTKSGKPIGVPLNQEAMSALLSQIDKHREFVFTFRGKPIKRANQRAWMAARKRAGLEDFRFHDCRHTWATNHVISGTPIYQLKELGSWSSMDMVQKYAHLNTNHLRQYAENASAFDTSMAPTKKQ</sequence>
<keyword evidence="2" id="KW-0229">DNA integration</keyword>
<dbReference type="CDD" id="cd00796">
    <property type="entry name" value="INT_Rci_Hp1_C"/>
    <property type="match status" value="1"/>
</dbReference>
<dbReference type="Gene3D" id="1.10.150.130">
    <property type="match status" value="1"/>
</dbReference>
<dbReference type="HOGENOM" id="CLU_027562_17_7_4"/>
<evidence type="ECO:0000256" key="2">
    <source>
        <dbReference type="ARBA" id="ARBA00022908"/>
    </source>
</evidence>
<evidence type="ECO:0000256" key="5">
    <source>
        <dbReference type="PROSITE-ProRule" id="PRU01248"/>
    </source>
</evidence>
<reference evidence="8 9" key="1">
    <citation type="submission" date="2011-05" db="EMBL/GenBank/DDBJ databases">
        <authorList>
            <person name="Muzny D."/>
            <person name="Qin X."/>
            <person name="Deng J."/>
            <person name="Jiang H."/>
            <person name="Liu Y."/>
            <person name="Qu J."/>
            <person name="Song X.-Z."/>
            <person name="Zhang L."/>
            <person name="Thornton R."/>
            <person name="Coyle M."/>
            <person name="Francisco L."/>
            <person name="Jackson L."/>
            <person name="Javaid M."/>
            <person name="Korchina V."/>
            <person name="Kovar C."/>
            <person name="Mata R."/>
            <person name="Mathew T."/>
            <person name="Ngo R."/>
            <person name="Nguyen L."/>
            <person name="Nguyen N."/>
            <person name="Okwuonu G."/>
            <person name="Ongeri F."/>
            <person name="Pham C."/>
            <person name="Simmons D."/>
            <person name="Wilczek-Boney K."/>
            <person name="Hale W."/>
            <person name="Jakkamsetti A."/>
            <person name="Pham P."/>
            <person name="Ruth R."/>
            <person name="San Lucas F."/>
            <person name="Warren J."/>
            <person name="Zhang J."/>
            <person name="Zhao Z."/>
            <person name="Zhou C."/>
            <person name="Zhu D."/>
            <person name="Lee S."/>
            <person name="Bess C."/>
            <person name="Blankenburg K."/>
            <person name="Forbes L."/>
            <person name="Fu Q."/>
            <person name="Gubbala S."/>
            <person name="Hirani K."/>
            <person name="Jayaseelan J.C."/>
            <person name="Lara F."/>
            <person name="Munidasa M."/>
            <person name="Palculict T."/>
            <person name="Patil S."/>
            <person name="Pu L.-L."/>
            <person name="Saada N."/>
            <person name="Tang L."/>
            <person name="Weissenberger G."/>
            <person name="Zhu Y."/>
            <person name="Hemphill L."/>
            <person name="Shang Y."/>
            <person name="Youmans B."/>
            <person name="Ayvaz T."/>
            <person name="Ross M."/>
            <person name="Santibanez J."/>
            <person name="Aqrawi P."/>
            <person name="Gross S."/>
            <person name="Joshi V."/>
            <person name="Fowler G."/>
            <person name="Nazareth L."/>
            <person name="Reid J."/>
            <person name="Worley K."/>
            <person name="Petrosino J."/>
            <person name="Highlander S."/>
            <person name="Gibbs R."/>
        </authorList>
    </citation>
    <scope>NUCLEOTIDE SEQUENCE [LARGE SCALE GENOMIC DNA]</scope>
    <source>
        <strain evidence="8 9">871</strain>
    </source>
</reference>
<dbReference type="InterPro" id="IPR010998">
    <property type="entry name" value="Integrase_recombinase_N"/>
</dbReference>
<dbReference type="GO" id="GO:0047905">
    <property type="term" value="F:fructose-6-phosphate phosphoketolase activity"/>
    <property type="evidence" value="ECO:0007669"/>
    <property type="project" value="UniProtKB-EC"/>
</dbReference>
<dbReference type="PANTHER" id="PTHR30349:SF64">
    <property type="entry name" value="PROPHAGE INTEGRASE INTD-RELATED"/>
    <property type="match status" value="1"/>
</dbReference>
<keyword evidence="3 5" id="KW-0238">DNA-binding</keyword>
<comment type="caution">
    <text evidence="8">The sequence shown here is derived from an EMBL/GenBank/DDBJ whole genome shotgun (WGS) entry which is preliminary data.</text>
</comment>
<dbReference type="InterPro" id="IPR050090">
    <property type="entry name" value="Tyrosine_recombinase_XerCD"/>
</dbReference>
<dbReference type="SUPFAM" id="SSF56349">
    <property type="entry name" value="DNA breaking-rejoining enzymes"/>
    <property type="match status" value="1"/>
</dbReference>
<feature type="domain" description="Tyr recombinase" evidence="6">
    <location>
        <begin position="162"/>
        <end position="330"/>
    </location>
</feature>
<dbReference type="InterPro" id="IPR011010">
    <property type="entry name" value="DNA_brk_join_enz"/>
</dbReference>
<dbReference type="PROSITE" id="PS51898">
    <property type="entry name" value="TYR_RECOMBINASE"/>
    <property type="match status" value="1"/>
</dbReference>
<keyword evidence="8" id="KW-0456">Lyase</keyword>
<gene>
    <name evidence="8" type="primary">xfp</name>
    <name evidence="8" type="ORF">HMPREF9371_0590</name>
</gene>
<dbReference type="GO" id="GO:0015074">
    <property type="term" value="P:DNA integration"/>
    <property type="evidence" value="ECO:0007669"/>
    <property type="project" value="UniProtKB-KW"/>
</dbReference>
<evidence type="ECO:0000259" key="6">
    <source>
        <dbReference type="PROSITE" id="PS51898"/>
    </source>
</evidence>
<dbReference type="EC" id="4.1.2.9" evidence="8"/>
<organism evidence="8 9">
    <name type="scientific">Neisseria shayeganii 871</name>
    <dbReference type="NCBI Taxonomy" id="1032488"/>
    <lineage>
        <taxon>Bacteria</taxon>
        <taxon>Pseudomonadati</taxon>
        <taxon>Pseudomonadota</taxon>
        <taxon>Betaproteobacteria</taxon>
        <taxon>Neisseriales</taxon>
        <taxon>Neisseriaceae</taxon>
        <taxon>Neisseria</taxon>
    </lineage>
</organism>
<accession>G4CG51</accession>
<dbReference type="PATRIC" id="fig|1032488.3.peg.540"/>
<evidence type="ECO:0000256" key="3">
    <source>
        <dbReference type="ARBA" id="ARBA00023125"/>
    </source>
</evidence>
<dbReference type="AlphaFoldDB" id="G4CG51"/>
<dbReference type="PROSITE" id="PS51900">
    <property type="entry name" value="CB"/>
    <property type="match status" value="1"/>
</dbReference>
<dbReference type="STRING" id="1032488.HMPREF9371_0590"/>
<evidence type="ECO:0000313" key="8">
    <source>
        <dbReference type="EMBL" id="EGY53099.1"/>
    </source>
</evidence>
<dbReference type="InterPro" id="IPR044068">
    <property type="entry name" value="CB"/>
</dbReference>
<keyword evidence="9" id="KW-1185">Reference proteome</keyword>
<evidence type="ECO:0000256" key="1">
    <source>
        <dbReference type="ARBA" id="ARBA00008857"/>
    </source>
</evidence>
<protein>
    <submittedName>
        <fullName evidence="8">Xylulose-5-phosphate/fructose-6-phosphate phosphoketolase</fullName>
        <ecNumber evidence="8">4.1.2.22</ecNumber>
        <ecNumber evidence="8">4.1.2.9</ecNumber>
    </submittedName>
</protein>
<evidence type="ECO:0000256" key="4">
    <source>
        <dbReference type="ARBA" id="ARBA00023172"/>
    </source>
</evidence>
<feature type="domain" description="Core-binding (CB)" evidence="7">
    <location>
        <begin position="65"/>
        <end position="143"/>
    </location>
</feature>
<dbReference type="GO" id="GO:0006310">
    <property type="term" value="P:DNA recombination"/>
    <property type="evidence" value="ECO:0007669"/>
    <property type="project" value="UniProtKB-KW"/>
</dbReference>
<dbReference type="InterPro" id="IPR002104">
    <property type="entry name" value="Integrase_catalytic"/>
</dbReference>
<dbReference type="OrthoDB" id="662444at2"/>
<name>G4CG51_9NEIS</name>
<dbReference type="PANTHER" id="PTHR30349">
    <property type="entry name" value="PHAGE INTEGRASE-RELATED"/>
    <property type="match status" value="1"/>
</dbReference>